<evidence type="ECO:0000313" key="7">
    <source>
        <dbReference type="Proteomes" id="UP000553459"/>
    </source>
</evidence>
<dbReference type="InterPro" id="IPR000396">
    <property type="entry name" value="Pdiesterase2"/>
</dbReference>
<dbReference type="InterPro" id="IPR024225">
    <property type="entry name" value="cAMP-PdiesteraseII_CS"/>
</dbReference>
<keyword evidence="1 4" id="KW-0378">Hydrolase</keyword>
<comment type="caution">
    <text evidence="6">The sequence shown here is derived from an EMBL/GenBank/DDBJ whole genome shotgun (WGS) entry which is preliminary data.</text>
</comment>
<reference evidence="6 7" key="1">
    <citation type="submission" date="2019-11" db="EMBL/GenBank/DDBJ databases">
        <title>Characterization of Elizabethkingia argenteiflava sp. nov., isolated from inner surface of Soybean Pods.</title>
        <authorList>
            <person name="Mo S."/>
        </authorList>
    </citation>
    <scope>NUCLEOTIDE SEQUENCE [LARGE SCALE GENOMIC DNA]</scope>
    <source>
        <strain evidence="6 7">YB22</strain>
    </source>
</reference>
<dbReference type="PANTHER" id="PTHR28283:SF1">
    <property type="entry name" value="3',5'-CYCLIC-NUCLEOTIDE PHOSPHODIESTERASE 1"/>
    <property type="match status" value="1"/>
</dbReference>
<dbReference type="EMBL" id="JAAABJ010000528">
    <property type="protein sequence ID" value="NAW51423.1"/>
    <property type="molecule type" value="Genomic_DNA"/>
</dbReference>
<dbReference type="InterPro" id="IPR036866">
    <property type="entry name" value="RibonucZ/Hydroxyglut_hydro"/>
</dbReference>
<comment type="similarity">
    <text evidence="3 4">Belongs to the cyclic nucleotide phosphodiesterase class-II family.</text>
</comment>
<gene>
    <name evidence="6" type="ORF">GNY06_08530</name>
</gene>
<feature type="signal peptide" evidence="5">
    <location>
        <begin position="1"/>
        <end position="20"/>
    </location>
</feature>
<keyword evidence="7" id="KW-1185">Reference proteome</keyword>
<evidence type="ECO:0000256" key="4">
    <source>
        <dbReference type="PIRNR" id="PIRNR000962"/>
    </source>
</evidence>
<dbReference type="PRINTS" id="PR00388">
    <property type="entry name" value="PDIESTERASE2"/>
</dbReference>
<proteinExistence type="inferred from homology"/>
<dbReference type="PANTHER" id="PTHR28283">
    <property type="entry name" value="3',5'-CYCLIC-NUCLEOTIDE PHOSPHODIESTERASE 1"/>
    <property type="match status" value="1"/>
</dbReference>
<dbReference type="RefSeq" id="WP_166519703.1">
    <property type="nucleotide sequence ID" value="NZ_JAAABJ010000528.1"/>
</dbReference>
<feature type="chain" id="PRO_5033035648" evidence="5">
    <location>
        <begin position="21"/>
        <end position="313"/>
    </location>
</feature>
<name>A0A845PW77_9FLAO</name>
<accession>A0A845PW77</accession>
<evidence type="ECO:0000256" key="2">
    <source>
        <dbReference type="ARBA" id="ARBA00023149"/>
    </source>
</evidence>
<dbReference type="PIRSF" id="PIRSF000962">
    <property type="entry name" value="Cyc_nuc_PDEase"/>
    <property type="match status" value="1"/>
</dbReference>
<dbReference type="Gene3D" id="3.60.15.10">
    <property type="entry name" value="Ribonuclease Z/Hydroxyacylglutathione hydrolase-like"/>
    <property type="match status" value="1"/>
</dbReference>
<dbReference type="GO" id="GO:0004115">
    <property type="term" value="F:3',5'-cyclic-AMP phosphodiesterase activity"/>
    <property type="evidence" value="ECO:0007669"/>
    <property type="project" value="UniProtKB-UniRule"/>
</dbReference>
<dbReference type="Proteomes" id="UP000553459">
    <property type="component" value="Unassembled WGS sequence"/>
</dbReference>
<dbReference type="Pfam" id="PF02112">
    <property type="entry name" value="PDEase_II"/>
    <property type="match status" value="1"/>
</dbReference>
<evidence type="ECO:0000256" key="5">
    <source>
        <dbReference type="SAM" id="SignalP"/>
    </source>
</evidence>
<dbReference type="PROSITE" id="PS00607">
    <property type="entry name" value="PDEASE_II"/>
    <property type="match status" value="1"/>
</dbReference>
<sequence length="313" mass="35051">MKKILLSLLFNNLLFLNAQSFDLIPLGVYGGIQENNLSAYLIGEKGENKFLCLDAGTLKAGIDKAIEKGTFSTDAETVLKDYIKGYFISHGHLDHLAGMVINSPEDSKKNIYSTPETAEVLKQRYFTQDAWINFANEGTPPILGKYTYKKHGNTTSFPIEATAMSARIFPLSHGNPYKSSAILVTNTQKESVLYLGDTGADRNEKSSALKNLWRQVAPLVKNKSLKAILIEVSFENERPENALFGHLTPQLLNEEFSILAQLSDARDLRNLKIIITHLKPGDNRIEIIKKQLMENNPMKVQIIFPEQGQKIQL</sequence>
<organism evidence="6 7">
    <name type="scientific">Elizabethkingia argenteiflava</name>
    <dbReference type="NCBI Taxonomy" id="2681556"/>
    <lineage>
        <taxon>Bacteria</taxon>
        <taxon>Pseudomonadati</taxon>
        <taxon>Bacteroidota</taxon>
        <taxon>Flavobacteriia</taxon>
        <taxon>Flavobacteriales</taxon>
        <taxon>Weeksellaceae</taxon>
        <taxon>Elizabethkingia</taxon>
    </lineage>
</organism>
<keyword evidence="5" id="KW-0732">Signal</keyword>
<dbReference type="GO" id="GO:0006198">
    <property type="term" value="P:cAMP catabolic process"/>
    <property type="evidence" value="ECO:0007669"/>
    <property type="project" value="UniProtKB-UniRule"/>
</dbReference>
<dbReference type="AlphaFoldDB" id="A0A845PW77"/>
<protein>
    <submittedName>
        <fullName evidence="6">3',5'-cyclic-nucleotide phosphodiesterase</fullName>
    </submittedName>
</protein>
<evidence type="ECO:0000313" key="6">
    <source>
        <dbReference type="EMBL" id="NAW51423.1"/>
    </source>
</evidence>
<dbReference type="GO" id="GO:0047555">
    <property type="term" value="F:3',5'-cyclic-GMP phosphodiesterase activity"/>
    <property type="evidence" value="ECO:0007669"/>
    <property type="project" value="TreeGrafter"/>
</dbReference>
<evidence type="ECO:0000256" key="1">
    <source>
        <dbReference type="ARBA" id="ARBA00022801"/>
    </source>
</evidence>
<dbReference type="CDD" id="cd07735">
    <property type="entry name" value="class_II_PDE_MBL-fold"/>
    <property type="match status" value="1"/>
</dbReference>
<dbReference type="SUPFAM" id="SSF56281">
    <property type="entry name" value="Metallo-hydrolase/oxidoreductase"/>
    <property type="match status" value="1"/>
</dbReference>
<evidence type="ECO:0000256" key="3">
    <source>
        <dbReference type="ARBA" id="ARBA00025762"/>
    </source>
</evidence>
<keyword evidence="2 4" id="KW-0114">cAMP</keyword>
<dbReference type="GO" id="GO:1902660">
    <property type="term" value="P:negative regulation of glucose mediated signaling pathway"/>
    <property type="evidence" value="ECO:0007669"/>
    <property type="project" value="TreeGrafter"/>
</dbReference>